<dbReference type="GO" id="GO:0009117">
    <property type="term" value="P:nucleotide metabolic process"/>
    <property type="evidence" value="ECO:0007669"/>
    <property type="project" value="TreeGrafter"/>
</dbReference>
<dbReference type="Pfam" id="PF01230">
    <property type="entry name" value="HIT"/>
    <property type="match status" value="1"/>
</dbReference>
<dbReference type="PROSITE" id="PS51084">
    <property type="entry name" value="HIT_2"/>
    <property type="match status" value="1"/>
</dbReference>
<gene>
    <name evidence="3" type="ORF">IAA45_07500</name>
</gene>
<dbReference type="SUPFAM" id="SSF54197">
    <property type="entry name" value="HIT-like"/>
    <property type="match status" value="1"/>
</dbReference>
<evidence type="ECO:0000313" key="3">
    <source>
        <dbReference type="EMBL" id="HIX59541.1"/>
    </source>
</evidence>
<dbReference type="InterPro" id="IPR036265">
    <property type="entry name" value="HIT-like_sf"/>
</dbReference>
<dbReference type="AlphaFoldDB" id="A0A9D1WHX6"/>
<proteinExistence type="predicted"/>
<dbReference type="Gene3D" id="3.30.428.10">
    <property type="entry name" value="HIT-like"/>
    <property type="match status" value="1"/>
</dbReference>
<comment type="caution">
    <text evidence="3">The sequence shown here is derived from an EMBL/GenBank/DDBJ whole genome shotgun (WGS) entry which is preliminary data.</text>
</comment>
<protein>
    <submittedName>
        <fullName evidence="3">HIT domain-containing protein</fullName>
    </submittedName>
</protein>
<dbReference type="PANTHER" id="PTHR46648:SF1">
    <property type="entry name" value="ADENOSINE 5'-MONOPHOSPHORAMIDASE HNT1"/>
    <property type="match status" value="1"/>
</dbReference>
<feature type="domain" description="HIT" evidence="2">
    <location>
        <begin position="4"/>
        <end position="107"/>
    </location>
</feature>
<dbReference type="GO" id="GO:0003824">
    <property type="term" value="F:catalytic activity"/>
    <property type="evidence" value="ECO:0007669"/>
    <property type="project" value="InterPro"/>
</dbReference>
<sequence>MGCIYCEENEVLLGMMTPLGELPMSRVYLFLDQTYYGRCVVACKKHADELFQLSDEDRDAYMKDVAAVAAAVSKAVNAEKINLGMYGDKVKHVHFHVVPKQVDGPGYGGTFEMSCNPPRHLSPEEYQEMIDKIRAYL</sequence>
<dbReference type="PANTHER" id="PTHR46648">
    <property type="entry name" value="HIT FAMILY PROTEIN 1"/>
    <property type="match status" value="1"/>
</dbReference>
<organism evidence="3 4">
    <name type="scientific">Candidatus Blautia gallistercoris</name>
    <dbReference type="NCBI Taxonomy" id="2838490"/>
    <lineage>
        <taxon>Bacteria</taxon>
        <taxon>Bacillati</taxon>
        <taxon>Bacillota</taxon>
        <taxon>Clostridia</taxon>
        <taxon>Lachnospirales</taxon>
        <taxon>Lachnospiraceae</taxon>
        <taxon>Blautia</taxon>
    </lineage>
</organism>
<reference evidence="3" key="2">
    <citation type="submission" date="2021-04" db="EMBL/GenBank/DDBJ databases">
        <authorList>
            <person name="Gilroy R."/>
        </authorList>
    </citation>
    <scope>NUCLEOTIDE SEQUENCE</scope>
    <source>
        <strain evidence="3">ChiSjej1B19-8411</strain>
    </source>
</reference>
<dbReference type="EMBL" id="DXEX01000161">
    <property type="protein sequence ID" value="HIX59541.1"/>
    <property type="molecule type" value="Genomic_DNA"/>
</dbReference>
<reference evidence="3" key="1">
    <citation type="journal article" date="2021" name="PeerJ">
        <title>Extensive microbial diversity within the chicken gut microbiome revealed by metagenomics and culture.</title>
        <authorList>
            <person name="Gilroy R."/>
            <person name="Ravi A."/>
            <person name="Getino M."/>
            <person name="Pursley I."/>
            <person name="Horton D.L."/>
            <person name="Alikhan N.F."/>
            <person name="Baker D."/>
            <person name="Gharbi K."/>
            <person name="Hall N."/>
            <person name="Watson M."/>
            <person name="Adriaenssens E.M."/>
            <person name="Foster-Nyarko E."/>
            <person name="Jarju S."/>
            <person name="Secka A."/>
            <person name="Antonio M."/>
            <person name="Oren A."/>
            <person name="Chaudhuri R.R."/>
            <person name="La Ragione R."/>
            <person name="Hildebrand F."/>
            <person name="Pallen M.J."/>
        </authorList>
    </citation>
    <scope>NUCLEOTIDE SEQUENCE</scope>
    <source>
        <strain evidence="3">ChiSjej1B19-8411</strain>
    </source>
</reference>
<evidence type="ECO:0000259" key="2">
    <source>
        <dbReference type="PROSITE" id="PS51084"/>
    </source>
</evidence>
<dbReference type="InterPro" id="IPR001310">
    <property type="entry name" value="Histidine_triad_HIT"/>
</dbReference>
<feature type="short sequence motif" description="Histidine triad motif" evidence="1">
    <location>
        <begin position="92"/>
        <end position="96"/>
    </location>
</feature>
<evidence type="ECO:0000313" key="4">
    <source>
        <dbReference type="Proteomes" id="UP000886817"/>
    </source>
</evidence>
<name>A0A9D1WHX6_9FIRM</name>
<evidence type="ECO:0000256" key="1">
    <source>
        <dbReference type="PROSITE-ProRule" id="PRU00464"/>
    </source>
</evidence>
<dbReference type="InterPro" id="IPR011146">
    <property type="entry name" value="HIT-like"/>
</dbReference>
<dbReference type="Proteomes" id="UP000886817">
    <property type="component" value="Unassembled WGS sequence"/>
</dbReference>
<accession>A0A9D1WHX6</accession>